<evidence type="ECO:0000313" key="7">
    <source>
        <dbReference type="EMBL" id="MQS04044.1"/>
    </source>
</evidence>
<organism evidence="7 8">
    <name type="scientific">Streptomyces alkaliterrae</name>
    <dbReference type="NCBI Taxonomy" id="2213162"/>
    <lineage>
        <taxon>Bacteria</taxon>
        <taxon>Bacillati</taxon>
        <taxon>Actinomycetota</taxon>
        <taxon>Actinomycetes</taxon>
        <taxon>Kitasatosporales</taxon>
        <taxon>Streptomycetaceae</taxon>
        <taxon>Streptomyces</taxon>
    </lineage>
</organism>
<dbReference type="InterPro" id="IPR036188">
    <property type="entry name" value="FAD/NAD-bd_sf"/>
</dbReference>
<protein>
    <submittedName>
        <fullName evidence="7">FAD-dependent oxidoreductase</fullName>
    </submittedName>
</protein>
<dbReference type="PRINTS" id="PR00420">
    <property type="entry name" value="RNGMNOXGNASE"/>
</dbReference>
<dbReference type="Proteomes" id="UP000320857">
    <property type="component" value="Unassembled WGS sequence"/>
</dbReference>
<feature type="domain" description="FAD-binding" evidence="4">
    <location>
        <begin position="7"/>
        <end position="344"/>
    </location>
</feature>
<reference evidence="9 10" key="2">
    <citation type="submission" date="2020-05" db="EMBL/GenBank/DDBJ databases">
        <title>Classification of alakaliphilic streptomycetes isolated from an alkaline soil next to Lonar Crater, India and a proposal for the recognition of Streptomyces alkaliterrae sp. nov.</title>
        <authorList>
            <person name="Golinska P."/>
        </authorList>
    </citation>
    <scope>NUCLEOTIDE SEQUENCE [LARGE SCALE GENOMIC DNA]</scope>
    <source>
        <strain evidence="10">OF3</strain>
        <strain evidence="9">OF8</strain>
    </source>
</reference>
<dbReference type="Proteomes" id="UP000517765">
    <property type="component" value="Unassembled WGS sequence"/>
</dbReference>
<dbReference type="Gene3D" id="3.30.70.2450">
    <property type="match status" value="1"/>
</dbReference>
<keyword evidence="2" id="KW-0285">Flavoprotein</keyword>
<dbReference type="EMBL" id="JABJWZ010000234">
    <property type="protein sequence ID" value="MBB1255686.1"/>
    <property type="molecule type" value="Genomic_DNA"/>
</dbReference>
<gene>
    <name evidence="7" type="ORF">FNX44_019635</name>
    <name evidence="5" type="ORF">H3146_20330</name>
    <name evidence="6" type="ORF">H3147_13175</name>
</gene>
<accession>A0A5P0YUT6</accession>
<dbReference type="Gene3D" id="3.40.30.120">
    <property type="match status" value="1"/>
</dbReference>
<dbReference type="GO" id="GO:0071949">
    <property type="term" value="F:FAD binding"/>
    <property type="evidence" value="ECO:0007669"/>
    <property type="project" value="InterPro"/>
</dbReference>
<dbReference type="Pfam" id="PF01494">
    <property type="entry name" value="FAD_binding_3"/>
    <property type="match status" value="1"/>
</dbReference>
<evidence type="ECO:0000256" key="3">
    <source>
        <dbReference type="ARBA" id="ARBA00022827"/>
    </source>
</evidence>
<reference evidence="5" key="3">
    <citation type="journal article" name="Syst. Appl. Microbiol.">
        <title>Streptomyces alkaliterrae sp. nov., isolated from an alkaline soil, and emended descriptions of Streptomyces alkaliphilus, Streptomyces calidiresistens and Streptomyces durbertensis.</title>
        <authorList>
            <person name="Swiecimska M."/>
            <person name="Golinska P."/>
            <person name="Nouioui I."/>
            <person name="Wypij M."/>
            <person name="Rai M."/>
            <person name="Sangal V."/>
            <person name="Goodfellow M."/>
        </authorList>
    </citation>
    <scope>NUCLEOTIDE SEQUENCE</scope>
    <source>
        <strain evidence="5">OF3</strain>
        <strain evidence="6">OF8</strain>
    </source>
</reference>
<proteinExistence type="predicted"/>
<sequence>MHHPKSDTDVLVVGAGPTGLLLAGDLAAAGRRVTLVERRPPGRGNLTRAFGVHARTLELLDARGLADELTATGTPVTELRLFRRLSLDLSRLPSRFPYLLITPQYEVERLLERRARAAGVDFRHGTLLRELGQDADGVTAEFADAERGSVSTIRARYLVGTDGVRSTVRTALGLPFPGTSVIRSLVLADVRLAREPEGLLTVNGVGDAFAFIAPFGDGWYRVMGWNRDRQVADDTPVDLAEVREIARAALGDDYGMHDARWLSRFHSDERQVPAYRVGRVFLAGDAAHVHSPAGGQGMNTGLQDAANLSWRLVSVLRGDAPEPESLLDGYHAERHPVGAKVLRSSGALVRLAMAGSPLRRALRGLAAGVLNTVRPAADRVMGAISGVGISYGSGTRRVPDLPLREGRLYELLRAGEAVLVGPEGAALRTPPGLPFAADRLVRATWQDPARRDVLLVRPDGYVGSTGKLSAS</sequence>
<evidence type="ECO:0000313" key="8">
    <source>
        <dbReference type="Proteomes" id="UP000320857"/>
    </source>
</evidence>
<dbReference type="RefSeq" id="WP_143649661.1">
    <property type="nucleotide sequence ID" value="NZ_JABJWZ010000234.1"/>
</dbReference>
<dbReference type="Gene3D" id="3.50.50.60">
    <property type="entry name" value="FAD/NAD(P)-binding domain"/>
    <property type="match status" value="1"/>
</dbReference>
<keyword evidence="8" id="KW-1185">Reference proteome</keyword>
<dbReference type="EMBL" id="JABJXA010000066">
    <property type="protein sequence ID" value="MBB1259778.1"/>
    <property type="molecule type" value="Genomic_DNA"/>
</dbReference>
<dbReference type="AlphaFoldDB" id="A0A5P0YUT6"/>
<evidence type="ECO:0000313" key="9">
    <source>
        <dbReference type="Proteomes" id="UP000517765"/>
    </source>
</evidence>
<dbReference type="SUPFAM" id="SSF51905">
    <property type="entry name" value="FAD/NAD(P)-binding domain"/>
    <property type="match status" value="1"/>
</dbReference>
<evidence type="ECO:0000313" key="10">
    <source>
        <dbReference type="Proteomes" id="UP000525686"/>
    </source>
</evidence>
<reference evidence="7 8" key="1">
    <citation type="submission" date="2019-10" db="EMBL/GenBank/DDBJ databases">
        <title>Streptomyces sp. nov., a novel actinobacterium isolated from alkaline environment.</title>
        <authorList>
            <person name="Golinska P."/>
        </authorList>
    </citation>
    <scope>NUCLEOTIDE SEQUENCE [LARGE SCALE GENOMIC DNA]</scope>
    <source>
        <strain evidence="7 8">OF1</strain>
    </source>
</reference>
<evidence type="ECO:0000256" key="1">
    <source>
        <dbReference type="ARBA" id="ARBA00001974"/>
    </source>
</evidence>
<dbReference type="PANTHER" id="PTHR43004">
    <property type="entry name" value="TRK SYSTEM POTASSIUM UPTAKE PROTEIN"/>
    <property type="match status" value="1"/>
</dbReference>
<evidence type="ECO:0000256" key="2">
    <source>
        <dbReference type="ARBA" id="ARBA00022630"/>
    </source>
</evidence>
<comment type="cofactor">
    <cofactor evidence="1">
        <name>FAD</name>
        <dbReference type="ChEBI" id="CHEBI:57692"/>
    </cofactor>
</comment>
<dbReference type="PANTHER" id="PTHR43004:SF19">
    <property type="entry name" value="BINDING MONOOXYGENASE, PUTATIVE (JCVI)-RELATED"/>
    <property type="match status" value="1"/>
</dbReference>
<dbReference type="OrthoDB" id="8670884at2"/>
<dbReference type="InterPro" id="IPR050641">
    <property type="entry name" value="RIFMO-like"/>
</dbReference>
<evidence type="ECO:0000313" key="5">
    <source>
        <dbReference type="EMBL" id="MBB1255686.1"/>
    </source>
</evidence>
<evidence type="ECO:0000313" key="6">
    <source>
        <dbReference type="EMBL" id="MBB1259778.1"/>
    </source>
</evidence>
<dbReference type="Proteomes" id="UP000525686">
    <property type="component" value="Unassembled WGS sequence"/>
</dbReference>
<dbReference type="InterPro" id="IPR002938">
    <property type="entry name" value="FAD-bd"/>
</dbReference>
<evidence type="ECO:0000259" key="4">
    <source>
        <dbReference type="Pfam" id="PF01494"/>
    </source>
</evidence>
<name>A0A5P0YUT6_9ACTN</name>
<dbReference type="GO" id="GO:0016709">
    <property type="term" value="F:oxidoreductase activity, acting on paired donors, with incorporation or reduction of molecular oxygen, NAD(P)H as one donor, and incorporation of one atom of oxygen"/>
    <property type="evidence" value="ECO:0007669"/>
    <property type="project" value="UniProtKB-ARBA"/>
</dbReference>
<keyword evidence="3" id="KW-0274">FAD</keyword>
<dbReference type="EMBL" id="VJYK02000233">
    <property type="protein sequence ID" value="MQS04044.1"/>
    <property type="molecule type" value="Genomic_DNA"/>
</dbReference>
<comment type="caution">
    <text evidence="7">The sequence shown here is derived from an EMBL/GenBank/DDBJ whole genome shotgun (WGS) entry which is preliminary data.</text>
</comment>